<accession>A0A1C1ZCT6</accession>
<dbReference type="AlphaFoldDB" id="A0A1C1ZCT6"/>
<sequence>MELTEKQKNCKYCHYDADGRPLKYLKNNDDCSIFLTDDELLHIRALKGYTTPSMLLIVNYCPKCGRTLNEKSVIRERKCFECNGTVTNNSEDTLLSLFFDDREKNNFILQRHDDYDFRYNLLFDFCPFCRRLLSTPVPRPYD</sequence>
<evidence type="ECO:0000313" key="2">
    <source>
        <dbReference type="Proteomes" id="UP000316394"/>
    </source>
</evidence>
<proteinExistence type="predicted"/>
<name>A0A1C1ZCT6_LIMRT</name>
<dbReference type="RefSeq" id="WP_020842982.1">
    <property type="nucleotide sequence ID" value="NZ_CP041676.1"/>
</dbReference>
<dbReference type="Proteomes" id="UP000316394">
    <property type="component" value="Chromosome"/>
</dbReference>
<evidence type="ECO:0000313" key="1">
    <source>
        <dbReference type="EMBL" id="QDR72782.1"/>
    </source>
</evidence>
<dbReference type="EMBL" id="CP041676">
    <property type="protein sequence ID" value="QDR72782.1"/>
    <property type="molecule type" value="Genomic_DNA"/>
</dbReference>
<organism evidence="1 2">
    <name type="scientific">Limosilactobacillus reuteri</name>
    <name type="common">Lactobacillus reuteri</name>
    <dbReference type="NCBI Taxonomy" id="1598"/>
    <lineage>
        <taxon>Bacteria</taxon>
        <taxon>Bacillati</taxon>
        <taxon>Bacillota</taxon>
        <taxon>Bacilli</taxon>
        <taxon>Lactobacillales</taxon>
        <taxon>Lactobacillaceae</taxon>
        <taxon>Limosilactobacillus</taxon>
    </lineage>
</organism>
<gene>
    <name evidence="1" type="ORF">FOD75_06620</name>
</gene>
<reference evidence="1 2" key="1">
    <citation type="submission" date="2019-07" db="EMBL/GenBank/DDBJ databases">
        <title>Gastrointestinal microbiota of Peromyscus leucopus, the white-footed mouse.</title>
        <authorList>
            <person name="Milovic A."/>
            <person name="Bassam K."/>
            <person name="Barbour A.G."/>
        </authorList>
    </citation>
    <scope>NUCLEOTIDE SEQUENCE [LARGE SCALE GENOMIC DNA]</scope>
    <source>
        <strain evidence="1 2">LL7</strain>
    </source>
</reference>
<protein>
    <submittedName>
        <fullName evidence="1">Uncharacterized protein</fullName>
    </submittedName>
</protein>